<organism evidence="3 4">
    <name type="scientific">Thermococcus pacificus</name>
    <dbReference type="NCBI Taxonomy" id="71998"/>
    <lineage>
        <taxon>Archaea</taxon>
        <taxon>Methanobacteriati</taxon>
        <taxon>Methanobacteriota</taxon>
        <taxon>Thermococci</taxon>
        <taxon>Thermococcales</taxon>
        <taxon>Thermococcaceae</taxon>
        <taxon>Thermococcus</taxon>
    </lineage>
</organism>
<dbReference type="GeneID" id="33316351"/>
<dbReference type="InterPro" id="IPR009078">
    <property type="entry name" value="Ferritin-like_SF"/>
</dbReference>
<evidence type="ECO:0000259" key="2">
    <source>
        <dbReference type="Pfam" id="PF05763"/>
    </source>
</evidence>
<feature type="domain" description="DUF835" evidence="2">
    <location>
        <begin position="183"/>
        <end position="320"/>
    </location>
</feature>
<dbReference type="CDD" id="cd01045">
    <property type="entry name" value="Ferritin_like_AB"/>
    <property type="match status" value="1"/>
</dbReference>
<evidence type="ECO:0000259" key="1">
    <source>
        <dbReference type="Pfam" id="PF02915"/>
    </source>
</evidence>
<dbReference type="Gene3D" id="1.20.1260.10">
    <property type="match status" value="1"/>
</dbReference>
<dbReference type="InterPro" id="IPR012347">
    <property type="entry name" value="Ferritin-like"/>
</dbReference>
<dbReference type="Proteomes" id="UP000197418">
    <property type="component" value="Chromosome"/>
</dbReference>
<dbReference type="GO" id="GO:0016491">
    <property type="term" value="F:oxidoreductase activity"/>
    <property type="evidence" value="ECO:0007669"/>
    <property type="project" value="InterPro"/>
</dbReference>
<protein>
    <submittedName>
        <fullName evidence="3">Rubrerythrin</fullName>
    </submittedName>
</protein>
<feature type="domain" description="Rubrerythrin diiron-binding" evidence="1">
    <location>
        <begin position="25"/>
        <end position="159"/>
    </location>
</feature>
<evidence type="ECO:0000313" key="3">
    <source>
        <dbReference type="EMBL" id="ASJ07395.1"/>
    </source>
</evidence>
<dbReference type="RefSeq" id="WP_088854641.1">
    <property type="nucleotide sequence ID" value="NZ_CP015102.1"/>
</dbReference>
<accession>A0A218P9C9</accession>
<dbReference type="PANTHER" id="PTHR33531:SF10">
    <property type="entry name" value="BLR7895 PROTEIN"/>
    <property type="match status" value="1"/>
</dbReference>
<reference evidence="3 4" key="1">
    <citation type="submission" date="2016-04" db="EMBL/GenBank/DDBJ databases">
        <title>Complete genome sequence of Thermococcus pacificus type strain P4.</title>
        <authorList>
            <person name="Oger P.M."/>
        </authorList>
    </citation>
    <scope>NUCLEOTIDE SEQUENCE [LARGE SCALE GENOMIC DNA]</scope>
    <source>
        <strain evidence="3 4">P-4</strain>
    </source>
</reference>
<name>A0A218P9C9_9EURY</name>
<dbReference type="PANTHER" id="PTHR33531">
    <property type="entry name" value="RUBRERYTHRIN SUBFAMILY"/>
    <property type="match status" value="1"/>
</dbReference>
<dbReference type="EMBL" id="CP015102">
    <property type="protein sequence ID" value="ASJ07395.1"/>
    <property type="molecule type" value="Genomic_DNA"/>
</dbReference>
<dbReference type="KEGG" id="tpaf:A3L08_08725"/>
<keyword evidence="4" id="KW-1185">Reference proteome</keyword>
<evidence type="ECO:0000313" key="4">
    <source>
        <dbReference type="Proteomes" id="UP000197418"/>
    </source>
</evidence>
<dbReference type="GO" id="GO:0046872">
    <property type="term" value="F:metal ion binding"/>
    <property type="evidence" value="ECO:0007669"/>
    <property type="project" value="InterPro"/>
</dbReference>
<dbReference type="AlphaFoldDB" id="A0A218P9C9"/>
<gene>
    <name evidence="3" type="ORF">A3L08_08725</name>
</gene>
<dbReference type="InterPro" id="IPR003251">
    <property type="entry name" value="Rr_diiron-bd_dom"/>
</dbReference>
<dbReference type="Pfam" id="PF05763">
    <property type="entry name" value="DUF835"/>
    <property type="match status" value="1"/>
</dbReference>
<sequence>MENNTGATQALEEIVEALRNKSPKELLSYAIFNEEDEAEYYAELARRVSMVSVKVLFLKMSEESNNHREWLYHLFKKLYPNEEPVKVEAPPVEVAPFLQEFETVDDYVSALEYCMESELFAKKTYEILAKVAEDEDTRALALHLATMEEEHYHEIRRLYELITLMKERDINPPHLDPGGYLFTDDTKAKYFLLDMLDSNRVLKALVRENPEQFMKLFEGKDASAVWVTKTGAENSIPPSGVPTLRKDLFRFFEKASRDGKQGIVFIQNFGYLVLELGFKDAIDFALYLKDSALHYNGYVVMTAVPTAFEKKEWSLLTSEFVEIS</sequence>
<dbReference type="SUPFAM" id="SSF47240">
    <property type="entry name" value="Ferritin-like"/>
    <property type="match status" value="1"/>
</dbReference>
<dbReference type="Pfam" id="PF02915">
    <property type="entry name" value="Rubrerythrin"/>
    <property type="match status" value="1"/>
</dbReference>
<dbReference type="InterPro" id="IPR008553">
    <property type="entry name" value="DUF835"/>
</dbReference>
<proteinExistence type="predicted"/>
<dbReference type="OrthoDB" id="86289at2157"/>